<evidence type="ECO:0000256" key="7">
    <source>
        <dbReference type="ARBA" id="ARBA00022723"/>
    </source>
</evidence>
<evidence type="ECO:0000256" key="9">
    <source>
        <dbReference type="ARBA" id="ARBA00022771"/>
    </source>
</evidence>
<dbReference type="GO" id="GO:0008270">
    <property type="term" value="F:zinc ion binding"/>
    <property type="evidence" value="ECO:0007669"/>
    <property type="project" value="UniProtKB-KW"/>
</dbReference>
<comment type="subunit">
    <text evidence="16">Component of the Smc5-Smc6 complex.</text>
</comment>
<dbReference type="STRING" id="1314777.A0A165AIE5"/>
<dbReference type="SUPFAM" id="SSF57850">
    <property type="entry name" value="RING/U-box"/>
    <property type="match status" value="1"/>
</dbReference>
<feature type="compositionally biased region" description="Basic residues" evidence="17">
    <location>
        <begin position="289"/>
        <end position="299"/>
    </location>
</feature>
<dbReference type="GO" id="GO:0000724">
    <property type="term" value="P:double-strand break repair via homologous recombination"/>
    <property type="evidence" value="ECO:0007669"/>
    <property type="project" value="TreeGrafter"/>
</dbReference>
<dbReference type="Pfam" id="PF08746">
    <property type="entry name" value="zf-RING-like"/>
    <property type="match status" value="1"/>
</dbReference>
<dbReference type="OrthoDB" id="185455at2759"/>
<dbReference type="PROSITE" id="PS50089">
    <property type="entry name" value="ZF_RING_2"/>
    <property type="match status" value="1"/>
</dbReference>
<dbReference type="GO" id="GO:0005634">
    <property type="term" value="C:nucleus"/>
    <property type="evidence" value="ECO:0007669"/>
    <property type="project" value="UniProtKB-SubCell"/>
</dbReference>
<name>A0A165AIE5_9AGAM</name>
<keyword evidence="10 16" id="KW-0833">Ubl conjugation pathway</keyword>
<evidence type="ECO:0000256" key="16">
    <source>
        <dbReference type="RuleBase" id="RU368018"/>
    </source>
</evidence>
<dbReference type="EC" id="2.3.2.27" evidence="4 16"/>
<comment type="function">
    <text evidence="16">Acts in a DNA repair pathway for removal of UV-induced DNA damage that is distinct from classical nucleotide excision repair and in repair of ionizing radiation damage. Functions in homologous recombination repair of DNA double strand breaks and in recovery of stalled replication forks.</text>
</comment>
<evidence type="ECO:0000256" key="13">
    <source>
        <dbReference type="ARBA" id="ARBA00023204"/>
    </source>
</evidence>
<dbReference type="InterPro" id="IPR001841">
    <property type="entry name" value="Znf_RING"/>
</dbReference>
<feature type="compositionally biased region" description="Basic and acidic residues" evidence="17">
    <location>
        <begin position="253"/>
        <end position="264"/>
    </location>
</feature>
<dbReference type="InterPro" id="IPR013083">
    <property type="entry name" value="Znf_RING/FYVE/PHD"/>
</dbReference>
<comment type="catalytic activity">
    <reaction evidence="1 16">
        <text>S-ubiquitinyl-[E2 ubiquitin-conjugating enzyme]-L-cysteine + [acceptor protein]-L-lysine = [E2 ubiquitin-conjugating enzyme]-L-cysteine + N(6)-ubiquitinyl-[acceptor protein]-L-lysine.</text>
        <dbReference type="EC" id="2.3.2.27"/>
    </reaction>
</comment>
<reference evidence="19 20" key="1">
    <citation type="journal article" date="2016" name="Mol. Biol. Evol.">
        <title>Comparative Genomics of Early-Diverging Mushroom-Forming Fungi Provides Insights into the Origins of Lignocellulose Decay Capabilities.</title>
        <authorList>
            <person name="Nagy L.G."/>
            <person name="Riley R."/>
            <person name="Tritt A."/>
            <person name="Adam C."/>
            <person name="Daum C."/>
            <person name="Floudas D."/>
            <person name="Sun H."/>
            <person name="Yadav J.S."/>
            <person name="Pangilinan J."/>
            <person name="Larsson K.H."/>
            <person name="Matsuura K."/>
            <person name="Barry K."/>
            <person name="Labutti K."/>
            <person name="Kuo R."/>
            <person name="Ohm R.A."/>
            <person name="Bhattacharya S.S."/>
            <person name="Shirouzu T."/>
            <person name="Yoshinaga Y."/>
            <person name="Martin F.M."/>
            <person name="Grigoriev I.V."/>
            <person name="Hibbett D.S."/>
        </authorList>
    </citation>
    <scope>NUCLEOTIDE SEQUENCE [LARGE SCALE GENOMIC DNA]</scope>
    <source>
        <strain evidence="19 20">HHB9708</strain>
    </source>
</reference>
<feature type="compositionally biased region" description="Acidic residues" evidence="17">
    <location>
        <begin position="271"/>
        <end position="285"/>
    </location>
</feature>
<dbReference type="Gene3D" id="3.90.1150.220">
    <property type="match status" value="1"/>
</dbReference>
<evidence type="ECO:0000256" key="10">
    <source>
        <dbReference type="ARBA" id="ARBA00022786"/>
    </source>
</evidence>
<evidence type="ECO:0000256" key="15">
    <source>
        <dbReference type="PROSITE-ProRule" id="PRU00175"/>
    </source>
</evidence>
<dbReference type="Gene3D" id="3.30.40.10">
    <property type="entry name" value="Zinc/RING finger domain, C3HC4 (zinc finger)"/>
    <property type="match status" value="1"/>
</dbReference>
<keyword evidence="11 16" id="KW-0862">Zinc</keyword>
<organism evidence="19 20">
    <name type="scientific">Sistotremastrum niveocremeum HHB9708</name>
    <dbReference type="NCBI Taxonomy" id="1314777"/>
    <lineage>
        <taxon>Eukaryota</taxon>
        <taxon>Fungi</taxon>
        <taxon>Dikarya</taxon>
        <taxon>Basidiomycota</taxon>
        <taxon>Agaricomycotina</taxon>
        <taxon>Agaricomycetes</taxon>
        <taxon>Sistotremastrales</taxon>
        <taxon>Sistotremastraceae</taxon>
        <taxon>Sertulicium</taxon>
        <taxon>Sertulicium niveocremeum</taxon>
    </lineage>
</organism>
<dbReference type="AlphaFoldDB" id="A0A165AIE5"/>
<evidence type="ECO:0000256" key="17">
    <source>
        <dbReference type="SAM" id="MobiDB-lite"/>
    </source>
</evidence>
<dbReference type="Proteomes" id="UP000076722">
    <property type="component" value="Unassembled WGS sequence"/>
</dbReference>
<evidence type="ECO:0000313" key="19">
    <source>
        <dbReference type="EMBL" id="KZS99045.1"/>
    </source>
</evidence>
<dbReference type="GO" id="GO:0061630">
    <property type="term" value="F:ubiquitin protein ligase activity"/>
    <property type="evidence" value="ECO:0007669"/>
    <property type="project" value="UniProtKB-EC"/>
</dbReference>
<evidence type="ECO:0000313" key="20">
    <source>
        <dbReference type="Proteomes" id="UP000076722"/>
    </source>
</evidence>
<dbReference type="PANTHER" id="PTHR20973">
    <property type="entry name" value="NON-SMC ELEMENT 1-RELATED"/>
    <property type="match status" value="1"/>
</dbReference>
<evidence type="ECO:0000256" key="14">
    <source>
        <dbReference type="ARBA" id="ARBA00023242"/>
    </source>
</evidence>
<gene>
    <name evidence="19" type="ORF">SISNIDRAFT_447889</name>
</gene>
<dbReference type="EMBL" id="KV419394">
    <property type="protein sequence ID" value="KZS99045.1"/>
    <property type="molecule type" value="Genomic_DNA"/>
</dbReference>
<dbReference type="InterPro" id="IPR014857">
    <property type="entry name" value="Nse1_RING_C4HC3-type"/>
</dbReference>
<dbReference type="PANTHER" id="PTHR20973:SF0">
    <property type="entry name" value="NON-STRUCTURAL MAINTENANCE OF CHROMOSOMES ELEMENT 1 HOMOLOG"/>
    <property type="match status" value="1"/>
</dbReference>
<evidence type="ECO:0000256" key="11">
    <source>
        <dbReference type="ARBA" id="ARBA00022833"/>
    </source>
</evidence>
<keyword evidence="14 16" id="KW-0539">Nucleus</keyword>
<dbReference type="InterPro" id="IPR036388">
    <property type="entry name" value="WH-like_DNA-bd_sf"/>
</dbReference>
<evidence type="ECO:0000256" key="3">
    <source>
        <dbReference type="ARBA" id="ARBA00010258"/>
    </source>
</evidence>
<evidence type="ECO:0000256" key="5">
    <source>
        <dbReference type="ARBA" id="ARBA00019422"/>
    </source>
</evidence>
<keyword evidence="8 16" id="KW-0227">DNA damage</keyword>
<evidence type="ECO:0000256" key="6">
    <source>
        <dbReference type="ARBA" id="ARBA00022679"/>
    </source>
</evidence>
<comment type="similarity">
    <text evidence="3 16">Belongs to the NSE1 family.</text>
</comment>
<keyword evidence="13 16" id="KW-0234">DNA repair</keyword>
<evidence type="ECO:0000256" key="12">
    <source>
        <dbReference type="ARBA" id="ARBA00023172"/>
    </source>
</evidence>
<proteinExistence type="inferred from homology"/>
<dbReference type="InterPro" id="IPR011513">
    <property type="entry name" value="Nse1"/>
</dbReference>
<comment type="subcellular location">
    <subcellularLocation>
        <location evidence="2 16">Nucleus</location>
    </subcellularLocation>
</comment>
<feature type="domain" description="RING-type" evidence="18">
    <location>
        <begin position="193"/>
        <end position="236"/>
    </location>
</feature>
<evidence type="ECO:0000259" key="18">
    <source>
        <dbReference type="PROSITE" id="PS50089"/>
    </source>
</evidence>
<dbReference type="GO" id="GO:0030915">
    <property type="term" value="C:Smc5-Smc6 complex"/>
    <property type="evidence" value="ECO:0007669"/>
    <property type="project" value="UniProtKB-UniRule"/>
</dbReference>
<keyword evidence="20" id="KW-1185">Reference proteome</keyword>
<sequence length="339" mass="38781">MVSVNDIDRLFLQSILSRRIVSDKLFKLLWMKCKDAAKAVNPGLEVDVTETSDQLMGRMNKKLDPLNLEIKTIYDEHSGIKLYGLINGTGDPNAQLATSYTVSEIAFFKAIVQQIMLGNDECYSISSMAALRESNPIKPKMTKSQAEGVLNSFVTSGWLLKSSRGRYSLAPRTLMELGLYLKNTYDNDGYVECTVCMEILTRGTRCWNSPCQARLHHWCYDRFSKTRAEYECPRCRENWSLPANKERMIPIGEEAAKEGYDDLPRRRRADSEEEDEMEVDEDTEEERPQRKKSAPKKGRAAQAESEDEEPEPTQTQSSAQNDDEDEPSQPARRRIRRKV</sequence>
<dbReference type="FunFam" id="1.10.10.10:FF:000270">
    <property type="entry name" value="Non-structural maintenance of chromosomes element 1 homolog"/>
    <property type="match status" value="1"/>
</dbReference>
<keyword evidence="6 16" id="KW-0808">Transferase</keyword>
<protein>
    <recommendedName>
        <fullName evidence="5 16">Non-structural maintenance of chromosomes element 1 homolog</fullName>
        <ecNumber evidence="4 16">2.3.2.27</ecNumber>
    </recommendedName>
</protein>
<accession>A0A165AIE5</accession>
<keyword evidence="9 15" id="KW-0863">Zinc-finger</keyword>
<evidence type="ECO:0000256" key="1">
    <source>
        <dbReference type="ARBA" id="ARBA00000900"/>
    </source>
</evidence>
<evidence type="ECO:0000256" key="8">
    <source>
        <dbReference type="ARBA" id="ARBA00022763"/>
    </source>
</evidence>
<dbReference type="Gene3D" id="1.10.10.10">
    <property type="entry name" value="Winged helix-like DNA-binding domain superfamily/Winged helix DNA-binding domain"/>
    <property type="match status" value="1"/>
</dbReference>
<evidence type="ECO:0000256" key="2">
    <source>
        <dbReference type="ARBA" id="ARBA00004123"/>
    </source>
</evidence>
<keyword evidence="7 16" id="KW-0479">Metal-binding</keyword>
<keyword evidence="12 16" id="KW-0233">DNA recombination</keyword>
<dbReference type="Pfam" id="PF07574">
    <property type="entry name" value="SMC_Nse1"/>
    <property type="match status" value="1"/>
</dbReference>
<evidence type="ECO:0000256" key="4">
    <source>
        <dbReference type="ARBA" id="ARBA00012483"/>
    </source>
</evidence>
<feature type="region of interest" description="Disordered" evidence="17">
    <location>
        <begin position="253"/>
        <end position="339"/>
    </location>
</feature>